<dbReference type="EMBL" id="JBJKFK010003177">
    <property type="protein sequence ID" value="KAL3310170.1"/>
    <property type="molecule type" value="Genomic_DNA"/>
</dbReference>
<gene>
    <name evidence="1" type="ORF">Ciccas_011267</name>
</gene>
<proteinExistence type="predicted"/>
<sequence>MPIPVRRETKNLLFMYRAKSNYTIIWRRYNGNCFYREEMFIFESYARVQLEHFALESSIQVPRRTGCIPSPLSQGDWGFLHWLVRLGLVCARLGLLCDRQGPL</sequence>
<evidence type="ECO:0000313" key="2">
    <source>
        <dbReference type="Proteomes" id="UP001626550"/>
    </source>
</evidence>
<keyword evidence="2" id="KW-1185">Reference proteome</keyword>
<accession>A0ABD2PRR8</accession>
<protein>
    <submittedName>
        <fullName evidence="1">Uncharacterized protein</fullName>
    </submittedName>
</protein>
<reference evidence="1 2" key="1">
    <citation type="submission" date="2024-11" db="EMBL/GenBank/DDBJ databases">
        <title>Adaptive evolution of stress response genes in parasites aligns with host niche diversity.</title>
        <authorList>
            <person name="Hahn C."/>
            <person name="Resl P."/>
        </authorList>
    </citation>
    <scope>NUCLEOTIDE SEQUENCE [LARGE SCALE GENOMIC DNA]</scope>
    <source>
        <strain evidence="1">EGGRZ-B1_66</strain>
        <tissue evidence="1">Body</tissue>
    </source>
</reference>
<name>A0ABD2PRR8_9PLAT</name>
<organism evidence="1 2">
    <name type="scientific">Cichlidogyrus casuarinus</name>
    <dbReference type="NCBI Taxonomy" id="1844966"/>
    <lineage>
        <taxon>Eukaryota</taxon>
        <taxon>Metazoa</taxon>
        <taxon>Spiralia</taxon>
        <taxon>Lophotrochozoa</taxon>
        <taxon>Platyhelminthes</taxon>
        <taxon>Monogenea</taxon>
        <taxon>Monopisthocotylea</taxon>
        <taxon>Dactylogyridea</taxon>
        <taxon>Ancyrocephalidae</taxon>
        <taxon>Cichlidogyrus</taxon>
    </lineage>
</organism>
<comment type="caution">
    <text evidence="1">The sequence shown here is derived from an EMBL/GenBank/DDBJ whole genome shotgun (WGS) entry which is preliminary data.</text>
</comment>
<evidence type="ECO:0000313" key="1">
    <source>
        <dbReference type="EMBL" id="KAL3310170.1"/>
    </source>
</evidence>
<dbReference type="Proteomes" id="UP001626550">
    <property type="component" value="Unassembled WGS sequence"/>
</dbReference>
<dbReference type="AlphaFoldDB" id="A0ABD2PRR8"/>